<name>A0A6N9PYZ3_9BACL</name>
<dbReference type="InterPro" id="IPR002365">
    <property type="entry name" value="Terpene_synthase_CS"/>
</dbReference>
<dbReference type="InterPro" id="IPR008930">
    <property type="entry name" value="Terpenoid_cyclase/PrenylTrfase"/>
</dbReference>
<dbReference type="InterPro" id="IPR032697">
    <property type="entry name" value="SQ_cyclase_N"/>
</dbReference>
<dbReference type="GO" id="GO:0016104">
    <property type="term" value="P:triterpenoid biosynthetic process"/>
    <property type="evidence" value="ECO:0007669"/>
    <property type="project" value="InterPro"/>
</dbReference>
<dbReference type="PANTHER" id="PTHR11764">
    <property type="entry name" value="TERPENE CYCLASE/MUTASE FAMILY MEMBER"/>
    <property type="match status" value="1"/>
</dbReference>
<reference evidence="7 8" key="1">
    <citation type="submission" date="2019-01" db="EMBL/GenBank/DDBJ databases">
        <title>Chengkuizengella sp. nov., isolated from deep-sea sediment of East Pacific Ocean.</title>
        <authorList>
            <person name="Yang J."/>
            <person name="Lai Q."/>
            <person name="Shao Z."/>
        </authorList>
    </citation>
    <scope>NUCLEOTIDE SEQUENCE [LARGE SCALE GENOMIC DNA]</scope>
    <source>
        <strain evidence="7 8">YPA3-1-1</strain>
    </source>
</reference>
<proteinExistence type="inferred from homology"/>
<evidence type="ECO:0000256" key="3">
    <source>
        <dbReference type="ARBA" id="ARBA00022737"/>
    </source>
</evidence>
<evidence type="ECO:0000259" key="5">
    <source>
        <dbReference type="Pfam" id="PF13243"/>
    </source>
</evidence>
<keyword evidence="4" id="KW-0413">Isomerase</keyword>
<comment type="similarity">
    <text evidence="2">Belongs to the terpene cyclase/mutase family.</text>
</comment>
<dbReference type="UniPathway" id="UPA00337"/>
<dbReference type="OrthoDB" id="9758578at2"/>
<protein>
    <submittedName>
        <fullName evidence="7">Squalene--hopene cyclase</fullName>
    </submittedName>
</protein>
<feature type="domain" description="Squalene cyclase N-terminal" evidence="6">
    <location>
        <begin position="10"/>
        <end position="295"/>
    </location>
</feature>
<dbReference type="InterPro" id="IPR032696">
    <property type="entry name" value="SQ_cyclase_C"/>
</dbReference>
<feature type="domain" description="Squalene cyclase C-terminal" evidence="5">
    <location>
        <begin position="308"/>
        <end position="620"/>
    </location>
</feature>
<dbReference type="PANTHER" id="PTHR11764:SF20">
    <property type="entry name" value="LANOSTEROL SYNTHASE"/>
    <property type="match status" value="1"/>
</dbReference>
<dbReference type="Pfam" id="PF13243">
    <property type="entry name" value="SQHop_cyclase_C"/>
    <property type="match status" value="1"/>
</dbReference>
<dbReference type="SFLD" id="SFLDG01016">
    <property type="entry name" value="Prenyltransferase_Like_2"/>
    <property type="match status" value="1"/>
</dbReference>
<dbReference type="AlphaFoldDB" id="A0A6N9PYZ3"/>
<dbReference type="Gene3D" id="1.50.10.20">
    <property type="match status" value="2"/>
</dbReference>
<dbReference type="EMBL" id="SIJB01000007">
    <property type="protein sequence ID" value="NBI28032.1"/>
    <property type="molecule type" value="Genomic_DNA"/>
</dbReference>
<evidence type="ECO:0000259" key="6">
    <source>
        <dbReference type="Pfam" id="PF13249"/>
    </source>
</evidence>
<evidence type="ECO:0000256" key="1">
    <source>
        <dbReference type="ARBA" id="ARBA00004999"/>
    </source>
</evidence>
<evidence type="ECO:0000313" key="8">
    <source>
        <dbReference type="Proteomes" id="UP000448943"/>
    </source>
</evidence>
<keyword evidence="8" id="KW-1185">Reference proteome</keyword>
<dbReference type="Pfam" id="PF13249">
    <property type="entry name" value="SQHop_cyclase_N"/>
    <property type="match status" value="1"/>
</dbReference>
<evidence type="ECO:0000313" key="7">
    <source>
        <dbReference type="EMBL" id="NBI28032.1"/>
    </source>
</evidence>
<keyword evidence="3" id="KW-0677">Repeat</keyword>
<dbReference type="SUPFAM" id="SSF48239">
    <property type="entry name" value="Terpenoid cyclases/Protein prenyltransferases"/>
    <property type="match status" value="2"/>
</dbReference>
<comment type="caution">
    <text evidence="7">The sequence shown here is derived from an EMBL/GenBank/DDBJ whole genome shotgun (WGS) entry which is preliminary data.</text>
</comment>
<sequence>MTESKIIQEIKNRTESLKEKQSSNGAWHYCFQDGVMFDAFMIMTMRAIKHQDEKFIRSVTEYIVDKQDSNGAWKHYKDETPGNITASVSAYNALLFSGYFKKSDPNMKKAEKQILAMGGLRKAHFLVKALLAVNGQYPWPKPFPIPITFILLPTKFPLNFFDLSCYARVHFAPIMIAGNLHYSIKTEYTPDISHLMSPSTSADIQRSPTEHEDVISFRNYIEEEVKKQYNISCLLKNRAYKKTKKFMLQRLESDGTLYNYTSATCLMIYSFLALGYNQSHSLINNAINSMKTYTCDFDGKKHVENSPSQIWDTALISYSLQEAGVPYEDSSIKSSIHYLEGQQQRIKSDWAIHNPDGKPGGWGFTEGNTKNPDIDDTTAALRAMYETSKHDKKILQAWNRGLNWILSMQNDDGGWAAFEKNVDKKIFTILPVDHVEEGALDASSADLTGRTLELLGNYAKLKKDHPQVKSAINWLKRNQESDGSWNGKWGICYIYGTWAAITGLLAVGVEVEDSVIQRAKRWLYSIQNKDGGWGESCSSNILKKYVRLSFSTTSQTAWVVDTLIAIENQPTQEMKRGIKFIVENKRNLDYPTGAGFPDLSYIYYHSYNQIFPLLALSHYYKKYIKSEI</sequence>
<dbReference type="Proteomes" id="UP000448943">
    <property type="component" value="Unassembled WGS sequence"/>
</dbReference>
<dbReference type="GO" id="GO:0005811">
    <property type="term" value="C:lipid droplet"/>
    <property type="evidence" value="ECO:0007669"/>
    <property type="project" value="InterPro"/>
</dbReference>
<evidence type="ECO:0000256" key="4">
    <source>
        <dbReference type="ARBA" id="ARBA00023235"/>
    </source>
</evidence>
<dbReference type="GO" id="GO:0016866">
    <property type="term" value="F:intramolecular transferase activity"/>
    <property type="evidence" value="ECO:0007669"/>
    <property type="project" value="InterPro"/>
</dbReference>
<dbReference type="NCBIfam" id="TIGR01787">
    <property type="entry name" value="squalene_cyclas"/>
    <property type="match status" value="1"/>
</dbReference>
<gene>
    <name evidence="7" type="ORF">ERL59_03535</name>
</gene>
<organism evidence="7 8">
    <name type="scientific">Chengkuizengella marina</name>
    <dbReference type="NCBI Taxonomy" id="2507566"/>
    <lineage>
        <taxon>Bacteria</taxon>
        <taxon>Bacillati</taxon>
        <taxon>Bacillota</taxon>
        <taxon>Bacilli</taxon>
        <taxon>Bacillales</taxon>
        <taxon>Paenibacillaceae</taxon>
        <taxon>Chengkuizengella</taxon>
    </lineage>
</organism>
<dbReference type="PROSITE" id="PS01074">
    <property type="entry name" value="TERPENE_SYNTHASES"/>
    <property type="match status" value="1"/>
</dbReference>
<evidence type="ECO:0000256" key="2">
    <source>
        <dbReference type="ARBA" id="ARBA00009755"/>
    </source>
</evidence>
<comment type="pathway">
    <text evidence="1">Secondary metabolite biosynthesis; hopanoid biosynthesis.</text>
</comment>
<accession>A0A6N9PYZ3</accession>
<dbReference type="InterPro" id="IPR018333">
    <property type="entry name" value="Squalene_cyclase"/>
</dbReference>